<dbReference type="SUPFAM" id="SSF54427">
    <property type="entry name" value="NTF2-like"/>
    <property type="match status" value="1"/>
</dbReference>
<dbReference type="Proteomes" id="UP000076079">
    <property type="component" value="Chromosome"/>
</dbReference>
<dbReference type="InterPro" id="IPR032710">
    <property type="entry name" value="NTF2-like_dom_sf"/>
</dbReference>
<keyword evidence="4" id="KW-1185">Reference proteome</keyword>
<reference evidence="3 4" key="1">
    <citation type="journal article" date="2016" name="Genome Announc.">
        <title>First Complete Genome Sequence of a Subdivision 6 Acidobacterium Strain.</title>
        <authorList>
            <person name="Huang S."/>
            <person name="Vieira S."/>
            <person name="Bunk B."/>
            <person name="Riedel T."/>
            <person name="Sproer C."/>
            <person name="Overmann J."/>
        </authorList>
    </citation>
    <scope>NUCLEOTIDE SEQUENCE [LARGE SCALE GENOMIC DNA]</scope>
    <source>
        <strain evidence="4">DSM 100886 HEG_-6_39</strain>
    </source>
</reference>
<evidence type="ECO:0000313" key="4">
    <source>
        <dbReference type="Proteomes" id="UP000076079"/>
    </source>
</evidence>
<dbReference type="Pfam" id="PF14534">
    <property type="entry name" value="DUF4440"/>
    <property type="match status" value="1"/>
</dbReference>
<proteinExistence type="predicted"/>
<dbReference type="AlphaFoldDB" id="A0A143PGE8"/>
<evidence type="ECO:0000259" key="2">
    <source>
        <dbReference type="Pfam" id="PF14534"/>
    </source>
</evidence>
<dbReference type="InterPro" id="IPR027843">
    <property type="entry name" value="DUF4440"/>
</dbReference>
<gene>
    <name evidence="3" type="ORF">LuPra_00838</name>
</gene>
<evidence type="ECO:0000313" key="3">
    <source>
        <dbReference type="EMBL" id="AMY07662.1"/>
    </source>
</evidence>
<sequence precursor="true">MIRTSIIAALLLSTVLTGIAQQQSVRTRDATSTEQAVQQQDQERIRAQITADTIALRRIYADDFLGIGPTGVVRNKTEVIADFTAHTLTYQSITTAEVRVRVYGNTAVETGRSTMVGQDRGKAVPRENRFTRVWTMADGRWQLVANHYSPMTPQ</sequence>
<dbReference type="Gene3D" id="3.10.450.50">
    <property type="match status" value="1"/>
</dbReference>
<reference evidence="4" key="2">
    <citation type="submission" date="2016-04" db="EMBL/GenBank/DDBJ databases">
        <title>First Complete Genome Sequence of a Subdivision 6 Acidobacterium.</title>
        <authorList>
            <person name="Huang S."/>
            <person name="Vieira S."/>
            <person name="Bunk B."/>
            <person name="Riedel T."/>
            <person name="Sproeer C."/>
            <person name="Overmann J."/>
        </authorList>
    </citation>
    <scope>NUCLEOTIDE SEQUENCE [LARGE SCALE GENOMIC DNA]</scope>
    <source>
        <strain evidence="4">DSM 100886 HEG_-6_39</strain>
    </source>
</reference>
<dbReference type="KEGG" id="abac:LuPra_00838"/>
<accession>A0A143PGE8</accession>
<feature type="signal peptide" evidence="1">
    <location>
        <begin position="1"/>
        <end position="20"/>
    </location>
</feature>
<keyword evidence="1" id="KW-0732">Signal</keyword>
<feature type="chain" id="PRO_5007511281" description="DUF4440 domain-containing protein" evidence="1">
    <location>
        <begin position="21"/>
        <end position="154"/>
    </location>
</feature>
<protein>
    <recommendedName>
        <fullName evidence="2">DUF4440 domain-containing protein</fullName>
    </recommendedName>
</protein>
<feature type="domain" description="DUF4440" evidence="2">
    <location>
        <begin position="38"/>
        <end position="143"/>
    </location>
</feature>
<name>A0A143PGE8_LUTPR</name>
<organism evidence="3 4">
    <name type="scientific">Luteitalea pratensis</name>
    <dbReference type="NCBI Taxonomy" id="1855912"/>
    <lineage>
        <taxon>Bacteria</taxon>
        <taxon>Pseudomonadati</taxon>
        <taxon>Acidobacteriota</taxon>
        <taxon>Vicinamibacteria</taxon>
        <taxon>Vicinamibacterales</taxon>
        <taxon>Vicinamibacteraceae</taxon>
        <taxon>Luteitalea</taxon>
    </lineage>
</organism>
<evidence type="ECO:0000256" key="1">
    <source>
        <dbReference type="SAM" id="SignalP"/>
    </source>
</evidence>
<dbReference type="STRING" id="1855912.LuPra_00838"/>
<dbReference type="EMBL" id="CP015136">
    <property type="protein sequence ID" value="AMY07662.1"/>
    <property type="molecule type" value="Genomic_DNA"/>
</dbReference>